<evidence type="ECO:0000313" key="5">
    <source>
        <dbReference type="Ensembl" id="ENSGMOP00000061195.1"/>
    </source>
</evidence>
<evidence type="ECO:0000259" key="4">
    <source>
        <dbReference type="SMART" id="SM00670"/>
    </source>
</evidence>
<evidence type="ECO:0000256" key="2">
    <source>
        <dbReference type="ARBA" id="ARBA00074620"/>
    </source>
</evidence>
<feature type="domain" description="PIN" evidence="4">
    <location>
        <begin position="463"/>
        <end position="591"/>
    </location>
</feature>
<keyword evidence="6" id="KW-1185">Reference proteome</keyword>
<feature type="compositionally biased region" description="Basic residues" evidence="3">
    <location>
        <begin position="61"/>
        <end position="73"/>
    </location>
</feature>
<feature type="compositionally biased region" description="Basic and acidic residues" evidence="3">
    <location>
        <begin position="17"/>
        <end position="37"/>
    </location>
</feature>
<dbReference type="PANTHER" id="PTHR16161:SF0">
    <property type="entry name" value="TRANSCRIPTIONAL PROTEIN SWT1"/>
    <property type="match status" value="1"/>
</dbReference>
<dbReference type="SUPFAM" id="SSF88723">
    <property type="entry name" value="PIN domain-like"/>
    <property type="match status" value="1"/>
</dbReference>
<dbReference type="Ensembl" id="ENSGMOT00000055854.1">
    <property type="protein sequence ID" value="ENSGMOP00000061195.1"/>
    <property type="gene ID" value="ENSGMOG00000036754.1"/>
</dbReference>
<dbReference type="CDD" id="cd18727">
    <property type="entry name" value="PIN_Swt1-like"/>
    <property type="match status" value="1"/>
</dbReference>
<dbReference type="SMART" id="SM00670">
    <property type="entry name" value="PINc"/>
    <property type="match status" value="1"/>
</dbReference>
<feature type="compositionally biased region" description="Polar residues" evidence="3">
    <location>
        <begin position="191"/>
        <end position="208"/>
    </location>
</feature>
<dbReference type="InterPro" id="IPR052626">
    <property type="entry name" value="SWT1_Regulator"/>
</dbReference>
<dbReference type="PANTHER" id="PTHR16161">
    <property type="entry name" value="TRANSCRIPTIONAL PROTEIN SWT1"/>
    <property type="match status" value="1"/>
</dbReference>
<feature type="compositionally biased region" description="Low complexity" evidence="3">
    <location>
        <begin position="629"/>
        <end position="639"/>
    </location>
</feature>
<dbReference type="FunFam" id="3.40.50.1010:FF:000012">
    <property type="entry name" value="SWT1, RNA endoribonuclease homolog"/>
    <property type="match status" value="1"/>
</dbReference>
<dbReference type="Gene3D" id="3.40.50.1010">
    <property type="entry name" value="5'-nuclease"/>
    <property type="match status" value="1"/>
</dbReference>
<dbReference type="InterPro" id="IPR002716">
    <property type="entry name" value="PIN_dom"/>
</dbReference>
<sequence length="653" mass="70989">MSKSKPRKKKCSSSGGEEEKVAGGHFLTKDNLKRKDSSVVPDSQQHKEYPLPSNKDDSKSHRPIKKAVYKLSKKNVSEQIPVEIDVGCKRTQTVEIPSREKTSSTQTKGDPSWSTPRRPTEGAGRLHPRSIHTKDTLRPTAERTAQHGPRIPSPQKGSSRSIHPAEQKHKPPSSNPPLVPEKACKRKADTATGTTTKPSRITSSSGKESTVRGGWKPLNKPYNDERGEPPRARSSVRAPPHLTTEQSSTSKTQATSHPRPKQPTWTLAGPHVAPAGPHVAPGPPCVQGAGGPLNPQRPAVRFKIPKKTTLCLKDGVNNTTVHNEEGRVSTQTTSTRRGPALAGLKGSNGLNPEGSGPVQSVHSTAVDPFISPQRGNDGSSAESNQPIWPRVEVPPSDKLNSHDEGASITTDDNDYEMPVVEALHQARTERRLEVDVVQSYGELTRMDTDAHDHGEPPPFKNELIVVLDTNILLSHLEYVKKILSHGLGAMGFAVVLIPWVVLQELDSLKNNKVPKGCVAHLAAPAVHFIYSCLKRQEPRLWGQSMQQASEGNRRLNAENNDDRILQCCLQYQILHPEGALILCTNDKNLCSKALLSGVRALCKADLEQESGRLQDHTRLHPPPEPLPAAAPRGAATPSAGTLPYTAGGRTHTH</sequence>
<feature type="compositionally biased region" description="Polar residues" evidence="3">
    <location>
        <begin position="373"/>
        <end position="386"/>
    </location>
</feature>
<feature type="compositionally biased region" description="Basic residues" evidence="3">
    <location>
        <begin position="1"/>
        <end position="11"/>
    </location>
</feature>
<dbReference type="GeneTree" id="ENSGT00390000001254"/>
<feature type="compositionally biased region" description="Basic and acidic residues" evidence="3">
    <location>
        <begin position="132"/>
        <end position="145"/>
    </location>
</feature>
<feature type="compositionally biased region" description="Basic and acidic residues" evidence="3">
    <location>
        <begin position="44"/>
        <end position="60"/>
    </location>
</feature>
<dbReference type="AlphaFoldDB" id="A0A8C5CGG6"/>
<feature type="compositionally biased region" description="Polar residues" evidence="3">
    <location>
        <begin position="103"/>
        <end position="117"/>
    </location>
</feature>
<dbReference type="Proteomes" id="UP000694546">
    <property type="component" value="Chromosome 12"/>
</dbReference>
<name>A0A8C5CGG6_GADMO</name>
<comment type="similarity">
    <text evidence="1">Belongs to the SWT1 family.</text>
</comment>
<dbReference type="InterPro" id="IPR029060">
    <property type="entry name" value="PIN-like_dom_sf"/>
</dbReference>
<feature type="region of interest" description="Disordered" evidence="3">
    <location>
        <begin position="1"/>
        <end position="298"/>
    </location>
</feature>
<evidence type="ECO:0000313" key="6">
    <source>
        <dbReference type="Proteomes" id="UP000694546"/>
    </source>
</evidence>
<organism evidence="5 6">
    <name type="scientific">Gadus morhua</name>
    <name type="common">Atlantic cod</name>
    <dbReference type="NCBI Taxonomy" id="8049"/>
    <lineage>
        <taxon>Eukaryota</taxon>
        <taxon>Metazoa</taxon>
        <taxon>Chordata</taxon>
        <taxon>Craniata</taxon>
        <taxon>Vertebrata</taxon>
        <taxon>Euteleostomi</taxon>
        <taxon>Actinopterygii</taxon>
        <taxon>Neopterygii</taxon>
        <taxon>Teleostei</taxon>
        <taxon>Neoteleostei</taxon>
        <taxon>Acanthomorphata</taxon>
        <taxon>Zeiogadaria</taxon>
        <taxon>Gadariae</taxon>
        <taxon>Gadiformes</taxon>
        <taxon>Gadoidei</taxon>
        <taxon>Gadidae</taxon>
        <taxon>Gadus</taxon>
    </lineage>
</organism>
<protein>
    <recommendedName>
        <fullName evidence="2">Transcriptional protein SWT1</fullName>
    </recommendedName>
</protein>
<feature type="region of interest" description="Disordered" evidence="3">
    <location>
        <begin position="367"/>
        <end position="413"/>
    </location>
</feature>
<feature type="compositionally biased region" description="Polar residues" evidence="3">
    <location>
        <begin position="243"/>
        <end position="256"/>
    </location>
</feature>
<evidence type="ECO:0000256" key="1">
    <source>
        <dbReference type="ARBA" id="ARBA00060839"/>
    </source>
</evidence>
<dbReference type="Pfam" id="PF13638">
    <property type="entry name" value="PIN_4"/>
    <property type="match status" value="1"/>
</dbReference>
<proteinExistence type="inferred from homology"/>
<accession>A0A8C5CGG6</accession>
<evidence type="ECO:0000256" key="3">
    <source>
        <dbReference type="SAM" id="MobiDB-lite"/>
    </source>
</evidence>
<feature type="compositionally biased region" description="Basic and acidic residues" evidence="3">
    <location>
        <begin position="222"/>
        <end position="231"/>
    </location>
</feature>
<feature type="region of interest" description="Disordered" evidence="3">
    <location>
        <begin position="613"/>
        <end position="653"/>
    </location>
</feature>
<dbReference type="GO" id="GO:0005634">
    <property type="term" value="C:nucleus"/>
    <property type="evidence" value="ECO:0007669"/>
    <property type="project" value="TreeGrafter"/>
</dbReference>
<feature type="compositionally biased region" description="Low complexity" evidence="3">
    <location>
        <begin position="268"/>
        <end position="279"/>
    </location>
</feature>
<reference evidence="5" key="2">
    <citation type="submission" date="2025-09" db="UniProtKB">
        <authorList>
            <consortium name="Ensembl"/>
        </authorList>
    </citation>
    <scope>IDENTIFICATION</scope>
</reference>
<reference evidence="5" key="1">
    <citation type="submission" date="2025-08" db="UniProtKB">
        <authorList>
            <consortium name="Ensembl"/>
        </authorList>
    </citation>
    <scope>IDENTIFICATION</scope>
</reference>